<comment type="caution">
    <text evidence="1">The sequence shown here is derived from an EMBL/GenBank/DDBJ whole genome shotgun (WGS) entry which is preliminary data.</text>
</comment>
<reference evidence="1" key="1">
    <citation type="submission" date="2023-06" db="EMBL/GenBank/DDBJ databases">
        <authorList>
            <consortium name="Lawrence Berkeley National Laboratory"/>
            <person name="Ahrendt S."/>
            <person name="Sahu N."/>
            <person name="Indic B."/>
            <person name="Wong-Bajracharya J."/>
            <person name="Merenyi Z."/>
            <person name="Ke H.-M."/>
            <person name="Monk M."/>
            <person name="Kocsube S."/>
            <person name="Drula E."/>
            <person name="Lipzen A."/>
            <person name="Balint B."/>
            <person name="Henrissat B."/>
            <person name="Andreopoulos B."/>
            <person name="Martin F.M."/>
            <person name="Harder C.B."/>
            <person name="Rigling D."/>
            <person name="Ford K.L."/>
            <person name="Foster G.D."/>
            <person name="Pangilinan J."/>
            <person name="Papanicolaou A."/>
            <person name="Barry K."/>
            <person name="LaButti K."/>
            <person name="Viragh M."/>
            <person name="Koriabine M."/>
            <person name="Yan M."/>
            <person name="Riley R."/>
            <person name="Champramary S."/>
            <person name="Plett K.L."/>
            <person name="Tsai I.J."/>
            <person name="Slot J."/>
            <person name="Sipos G."/>
            <person name="Plett J."/>
            <person name="Nagy L.G."/>
            <person name="Grigoriev I.V."/>
        </authorList>
    </citation>
    <scope>NUCLEOTIDE SEQUENCE</scope>
    <source>
        <strain evidence="1">CCBAS 213</strain>
    </source>
</reference>
<gene>
    <name evidence="1" type="ORF">EV420DRAFT_1580089</name>
</gene>
<proteinExistence type="predicted"/>
<keyword evidence="2" id="KW-1185">Reference proteome</keyword>
<dbReference type="GeneID" id="85358155"/>
<name>A0AA39JHL7_ARMTA</name>
<dbReference type="AlphaFoldDB" id="A0AA39JHL7"/>
<dbReference type="RefSeq" id="XP_060323964.1">
    <property type="nucleotide sequence ID" value="XM_060474607.1"/>
</dbReference>
<accession>A0AA39JHL7</accession>
<protein>
    <submittedName>
        <fullName evidence="1">Uncharacterized protein</fullName>
    </submittedName>
</protein>
<evidence type="ECO:0000313" key="2">
    <source>
        <dbReference type="Proteomes" id="UP001175211"/>
    </source>
</evidence>
<dbReference type="Proteomes" id="UP001175211">
    <property type="component" value="Unassembled WGS sequence"/>
</dbReference>
<organism evidence="1 2">
    <name type="scientific">Armillaria tabescens</name>
    <name type="common">Ringless honey mushroom</name>
    <name type="synonym">Agaricus tabescens</name>
    <dbReference type="NCBI Taxonomy" id="1929756"/>
    <lineage>
        <taxon>Eukaryota</taxon>
        <taxon>Fungi</taxon>
        <taxon>Dikarya</taxon>
        <taxon>Basidiomycota</taxon>
        <taxon>Agaricomycotina</taxon>
        <taxon>Agaricomycetes</taxon>
        <taxon>Agaricomycetidae</taxon>
        <taxon>Agaricales</taxon>
        <taxon>Marasmiineae</taxon>
        <taxon>Physalacriaceae</taxon>
        <taxon>Desarmillaria</taxon>
    </lineage>
</organism>
<evidence type="ECO:0000313" key="1">
    <source>
        <dbReference type="EMBL" id="KAK0441459.1"/>
    </source>
</evidence>
<sequence>MDGHRAFSGFAVVTHCRDDGERDTRSHSATQSSSASLAVRADPVIPSRGPRAVVFRAAKEITRICREDIDILASSHTCDVEGLKEFIVAKNPMHFYLVNAKTPGATWRVLWYHDRGADGELEKTKVDILKPGVLQLPMIFSEAIVDKQGFPVVPMSILLLHKLQGWKDNMESQELRLRLQQDADAGDIRSLLRIVVKGMSMQEQKNSMYWKQFALERFSEEFRDETERRVRLFCFMFPEYRDIWRRLGW</sequence>
<dbReference type="EMBL" id="JAUEPS010000070">
    <property type="protein sequence ID" value="KAK0441459.1"/>
    <property type="molecule type" value="Genomic_DNA"/>
</dbReference>